<proteinExistence type="predicted"/>
<accession>A0AAV1VMI3</accession>
<evidence type="ECO:0000313" key="2">
    <source>
        <dbReference type="EMBL" id="CAK7947526.1"/>
    </source>
</evidence>
<protein>
    <submittedName>
        <fullName evidence="2">Uncharacterized protein</fullName>
    </submittedName>
</protein>
<dbReference type="EMBL" id="CAKLBY020000378">
    <property type="protein sequence ID" value="CAK7947526.1"/>
    <property type="molecule type" value="Genomic_DNA"/>
</dbReference>
<organism evidence="2 3">
    <name type="scientific">Peronospora matthiolae</name>
    <dbReference type="NCBI Taxonomy" id="2874970"/>
    <lineage>
        <taxon>Eukaryota</taxon>
        <taxon>Sar</taxon>
        <taxon>Stramenopiles</taxon>
        <taxon>Oomycota</taxon>
        <taxon>Peronosporomycetes</taxon>
        <taxon>Peronosporales</taxon>
        <taxon>Peronosporaceae</taxon>
        <taxon>Peronospora</taxon>
    </lineage>
</organism>
<name>A0AAV1VMI3_9STRA</name>
<dbReference type="AlphaFoldDB" id="A0AAV1VMI3"/>
<feature type="compositionally biased region" description="Polar residues" evidence="1">
    <location>
        <begin position="168"/>
        <end position="178"/>
    </location>
</feature>
<evidence type="ECO:0000256" key="1">
    <source>
        <dbReference type="SAM" id="MobiDB-lite"/>
    </source>
</evidence>
<comment type="caution">
    <text evidence="2">The sequence shown here is derived from an EMBL/GenBank/DDBJ whole genome shotgun (WGS) entry which is preliminary data.</text>
</comment>
<sequence length="252" mass="28227">MSPSREFDRLAGTTTERDRIPLFDCRKICPHNFNTDTIHAEEEFFTDAFFEHRWYNDSRVRDGKALVQGWNALTHNIDCFGREAWLAKLDAARIRFEKRNPVGARYQLHRLPREAGLSCLSWGDSCPGCLDNSTRAPREASLSKDPYWRARISSEMDEGIDTLQSLYSRSGRSFSDGPSINAAGGSRRTARRDQGRQQSAGQEAPSCPKLVESHASGRSNSSGRYSRRGGSKYAPLGSVDHRLSSPKDVVAV</sequence>
<gene>
    <name evidence="2" type="ORF">PM001_LOCUS32676</name>
</gene>
<dbReference type="Proteomes" id="UP001162060">
    <property type="component" value="Unassembled WGS sequence"/>
</dbReference>
<evidence type="ECO:0000313" key="3">
    <source>
        <dbReference type="Proteomes" id="UP001162060"/>
    </source>
</evidence>
<feature type="region of interest" description="Disordered" evidence="1">
    <location>
        <begin position="168"/>
        <end position="252"/>
    </location>
</feature>
<reference evidence="2" key="1">
    <citation type="submission" date="2024-01" db="EMBL/GenBank/DDBJ databases">
        <authorList>
            <person name="Webb A."/>
        </authorList>
    </citation>
    <scope>NUCLEOTIDE SEQUENCE</scope>
    <source>
        <strain evidence="2">Pm1</strain>
    </source>
</reference>